<dbReference type="Proteomes" id="UP000274429">
    <property type="component" value="Unassembled WGS sequence"/>
</dbReference>
<feature type="compositionally biased region" description="Gly residues" evidence="1">
    <location>
        <begin position="425"/>
        <end position="440"/>
    </location>
</feature>
<name>A0A0R3XBH5_HYDTA</name>
<feature type="region of interest" description="Disordered" evidence="1">
    <location>
        <begin position="358"/>
        <end position="548"/>
    </location>
</feature>
<protein>
    <submittedName>
        <fullName evidence="2 4">Uncharacterized protein</fullName>
    </submittedName>
</protein>
<sequence>MAEPLERRSFSFRKTVTGVDFQIPVNFEETLRDVKPPIIPPLFRSVCEEILARIASRQLSILPAPLSALFFNADAMGESLQWTAQIDEVIKLLHFQHKGLSEKQRILKRKADLEPHQTSVITRAMFRYIELCSGGVDLTIEFPAYGYLILGPSLQNEGKADLKTYLRSLDAFIRAALEKNPIKRDIFCYFMHFLSQIYQLMGESYRSQPALCGMTRYLLANRFGEELITLFCTECQTRIDESQKGCRVCSYIPTQIKPPYETQVIDMMLEYIPLSYWREKLNDPRGGLAERSGAAPKLDQLNFIPQTRRVSSVGDLPHIKSTHDKGRRTSKVEGKISFAGSSRNNGVSLRKSRLSAAFVAEEPRESVKNKESGEGADKSDDSQEPNDKVKLSSQLGNGAGSDVIGRSRRSGTSGVISGPKSIGGRRSGGGGGGGEGGGSGIITSALRKDSISSISLTRRHTPSSGMRSTLFTTPPTLSHESMESTASERTDRTLISTPRRQVKRKHRRGRSRTRKPRSRSVPRKNRQRTRSAGRKKKNRARSPKDKKE</sequence>
<organism evidence="4">
    <name type="scientific">Hydatigena taeniaeformis</name>
    <name type="common">Feline tapeworm</name>
    <name type="synonym">Taenia taeniaeformis</name>
    <dbReference type="NCBI Taxonomy" id="6205"/>
    <lineage>
        <taxon>Eukaryota</taxon>
        <taxon>Metazoa</taxon>
        <taxon>Spiralia</taxon>
        <taxon>Lophotrochozoa</taxon>
        <taxon>Platyhelminthes</taxon>
        <taxon>Cestoda</taxon>
        <taxon>Eucestoda</taxon>
        <taxon>Cyclophyllidea</taxon>
        <taxon>Taeniidae</taxon>
        <taxon>Hydatigera</taxon>
    </lineage>
</organism>
<feature type="region of interest" description="Disordered" evidence="1">
    <location>
        <begin position="312"/>
        <end position="346"/>
    </location>
</feature>
<evidence type="ECO:0000313" key="4">
    <source>
        <dbReference type="WBParaSite" id="TTAC_0001090201-mRNA-1"/>
    </source>
</evidence>
<feature type="compositionally biased region" description="Basic residues" evidence="1">
    <location>
        <begin position="500"/>
        <end position="541"/>
    </location>
</feature>
<reference evidence="2 3" key="2">
    <citation type="submission" date="2018-11" db="EMBL/GenBank/DDBJ databases">
        <authorList>
            <consortium name="Pathogen Informatics"/>
        </authorList>
    </citation>
    <scope>NUCLEOTIDE SEQUENCE [LARGE SCALE GENOMIC DNA]</scope>
</reference>
<dbReference type="OrthoDB" id="6273853at2759"/>
<feature type="compositionally biased region" description="Basic and acidic residues" evidence="1">
    <location>
        <begin position="480"/>
        <end position="492"/>
    </location>
</feature>
<feature type="compositionally biased region" description="Polar residues" evidence="1">
    <location>
        <begin position="451"/>
        <end position="479"/>
    </location>
</feature>
<feature type="compositionally biased region" description="Basic and acidic residues" evidence="1">
    <location>
        <begin position="361"/>
        <end position="390"/>
    </location>
</feature>
<dbReference type="AlphaFoldDB" id="A0A0R3XBH5"/>
<keyword evidence="3" id="KW-1185">Reference proteome</keyword>
<accession>A0A0R3XBH5</accession>
<reference evidence="4" key="1">
    <citation type="submission" date="2017-02" db="UniProtKB">
        <authorList>
            <consortium name="WormBaseParasite"/>
        </authorList>
    </citation>
    <scope>IDENTIFICATION</scope>
</reference>
<dbReference type="EMBL" id="UYWX01022433">
    <property type="protein sequence ID" value="VDM35865.1"/>
    <property type="molecule type" value="Genomic_DNA"/>
</dbReference>
<evidence type="ECO:0000313" key="2">
    <source>
        <dbReference type="EMBL" id="VDM35865.1"/>
    </source>
</evidence>
<proteinExistence type="predicted"/>
<gene>
    <name evidence="2" type="ORF">TTAC_LOCUS10885</name>
</gene>
<dbReference type="WBParaSite" id="TTAC_0001090201-mRNA-1">
    <property type="protein sequence ID" value="TTAC_0001090201-mRNA-1"/>
    <property type="gene ID" value="TTAC_0001090201"/>
</dbReference>
<evidence type="ECO:0000256" key="1">
    <source>
        <dbReference type="SAM" id="MobiDB-lite"/>
    </source>
</evidence>
<evidence type="ECO:0000313" key="3">
    <source>
        <dbReference type="Proteomes" id="UP000274429"/>
    </source>
</evidence>